<dbReference type="InterPro" id="IPR016174">
    <property type="entry name" value="Di-haem_cyt_TM"/>
</dbReference>
<evidence type="ECO:0000256" key="13">
    <source>
        <dbReference type="ARBA" id="ARBA00029351"/>
    </source>
</evidence>
<comment type="catalytic activity">
    <reaction evidence="13">
        <text>a quinol + 2 Fe(III)-[cytochrome c](out) = a quinone + 2 Fe(II)-[cytochrome c](out) + 2 H(+)(out)</text>
        <dbReference type="Rhea" id="RHEA:11484"/>
        <dbReference type="Rhea" id="RHEA-COMP:10350"/>
        <dbReference type="Rhea" id="RHEA-COMP:14399"/>
        <dbReference type="ChEBI" id="CHEBI:15378"/>
        <dbReference type="ChEBI" id="CHEBI:24646"/>
        <dbReference type="ChEBI" id="CHEBI:29033"/>
        <dbReference type="ChEBI" id="CHEBI:29034"/>
        <dbReference type="ChEBI" id="CHEBI:132124"/>
        <dbReference type="EC" id="7.1.1.8"/>
    </reaction>
</comment>
<evidence type="ECO:0000256" key="5">
    <source>
        <dbReference type="ARBA" id="ARBA00022448"/>
    </source>
</evidence>
<feature type="region of interest" description="Disordered" evidence="15">
    <location>
        <begin position="536"/>
        <end position="558"/>
    </location>
</feature>
<dbReference type="PANTHER" id="PTHR19271:SF16">
    <property type="entry name" value="CYTOCHROME B"/>
    <property type="match status" value="1"/>
</dbReference>
<dbReference type="InterPro" id="IPR027387">
    <property type="entry name" value="Cytb/b6-like_sf"/>
</dbReference>
<keyword evidence="7 16" id="KW-0812">Transmembrane</keyword>
<evidence type="ECO:0000259" key="17">
    <source>
        <dbReference type="PROSITE" id="PS51002"/>
    </source>
</evidence>
<evidence type="ECO:0000256" key="8">
    <source>
        <dbReference type="ARBA" id="ARBA00022723"/>
    </source>
</evidence>
<feature type="transmembrane region" description="Helical" evidence="16">
    <location>
        <begin position="150"/>
        <end position="170"/>
    </location>
</feature>
<keyword evidence="9" id="KW-0249">Electron transport</keyword>
<gene>
    <name evidence="19" type="ORF">ACFSJD_44230</name>
</gene>
<evidence type="ECO:0000256" key="15">
    <source>
        <dbReference type="SAM" id="MobiDB-lite"/>
    </source>
</evidence>
<feature type="domain" description="Cytochrome b/b6 N-terminal region profile" evidence="17">
    <location>
        <begin position="21"/>
        <end position="247"/>
    </location>
</feature>
<protein>
    <recommendedName>
        <fullName evidence="4">Cytochrome bc1 complex cytochrome b subunit</fullName>
        <ecNumber evidence="3">7.1.1.8</ecNumber>
    </recommendedName>
    <alternativeName>
        <fullName evidence="14">Cytochrome bc1 reductase complex subunit QcrB</fullName>
    </alternativeName>
</protein>
<proteinExistence type="predicted"/>
<evidence type="ECO:0000256" key="10">
    <source>
        <dbReference type="ARBA" id="ARBA00022989"/>
    </source>
</evidence>
<dbReference type="PROSITE" id="PS51003">
    <property type="entry name" value="CYTB_CTER"/>
    <property type="match status" value="1"/>
</dbReference>
<keyword evidence="5" id="KW-0813">Transport</keyword>
<dbReference type="InterPro" id="IPR036150">
    <property type="entry name" value="Cyt_b/b6_C_sf"/>
</dbReference>
<keyword evidence="10 16" id="KW-1133">Transmembrane helix</keyword>
<evidence type="ECO:0000256" key="11">
    <source>
        <dbReference type="ARBA" id="ARBA00023004"/>
    </source>
</evidence>
<dbReference type="RefSeq" id="WP_379659491.1">
    <property type="nucleotide sequence ID" value="NZ_BAAAUS010000070.1"/>
</dbReference>
<evidence type="ECO:0000313" key="19">
    <source>
        <dbReference type="EMBL" id="MFD1524555.1"/>
    </source>
</evidence>
<evidence type="ECO:0000313" key="20">
    <source>
        <dbReference type="Proteomes" id="UP001597114"/>
    </source>
</evidence>
<sequence>MMSATTPETPSSGVPAQLSRKFDRVDERYRVAAGLRTVANRVFPTHWSFLLGEIALYSFLVLLLSGVYLALFFDPSMQAVTYTGRYDNLRGVTMSKAYESTLRLSFDVRGGLFIRQIHHWASHLFIAAMIAHLLRTLFTGAFRRPREANWVIGILLLLVGSFAGFTGYSLPDDLLGTTGLRIASALTLSIPVIGTWTHWALFGGEFPGTEIIPRLYLIHVMLLPAVLLALTALHLGLLWRQRSAQFPGTTTRTSAGKRRAVQHTENTTVGVRVFPTYAARTVAFGMLTTGVLAIMAAIFQINPIWNYGPYNPVHVSAGATPDWFFLYLDGMTRIFPPWNITIAGYTIPPTFWAGPAFLPLFYLIAAAYPWLERTLTKDNAHHNLLQRPRDTPVRTALGAMAVSFYAVLTLSGSNDQIAFFFNISLNATIWAGRIGLLVLPPIAYYLTYRICLGLQRDDRAVLRHGIATGIIRRLPHGEFIEIHQPLVGSNGNGKPVALTYQGSPVPKRMNQLDVGGRPPSGSLVTPDPIEETIALERARNGESAVETAQQGRDSTASR</sequence>
<keyword evidence="12 16" id="KW-0472">Membrane</keyword>
<feature type="transmembrane region" description="Helical" evidence="16">
    <location>
        <begin position="351"/>
        <end position="371"/>
    </location>
</feature>
<evidence type="ECO:0000256" key="3">
    <source>
        <dbReference type="ARBA" id="ARBA00012951"/>
    </source>
</evidence>
<evidence type="ECO:0000256" key="12">
    <source>
        <dbReference type="ARBA" id="ARBA00023136"/>
    </source>
</evidence>
<evidence type="ECO:0000256" key="7">
    <source>
        <dbReference type="ARBA" id="ARBA00022692"/>
    </source>
</evidence>
<dbReference type="InterPro" id="IPR005798">
    <property type="entry name" value="Cyt_b/b6_C"/>
</dbReference>
<evidence type="ECO:0000256" key="6">
    <source>
        <dbReference type="ARBA" id="ARBA00022617"/>
    </source>
</evidence>
<feature type="transmembrane region" description="Helical" evidence="16">
    <location>
        <begin position="120"/>
        <end position="138"/>
    </location>
</feature>
<keyword evidence="8" id="KW-0479">Metal-binding</keyword>
<dbReference type="InterPro" id="IPR005797">
    <property type="entry name" value="Cyt_b/b6_N"/>
</dbReference>
<feature type="transmembrane region" description="Helical" evidence="16">
    <location>
        <begin position="54"/>
        <end position="73"/>
    </location>
</feature>
<dbReference type="Pfam" id="PF13631">
    <property type="entry name" value="Cytochrom_B_N_2"/>
    <property type="match status" value="1"/>
</dbReference>
<evidence type="ECO:0000259" key="18">
    <source>
        <dbReference type="PROSITE" id="PS51003"/>
    </source>
</evidence>
<dbReference type="PANTHER" id="PTHR19271">
    <property type="entry name" value="CYTOCHROME B"/>
    <property type="match status" value="1"/>
</dbReference>
<reference evidence="20" key="1">
    <citation type="journal article" date="2019" name="Int. J. Syst. Evol. Microbiol.">
        <title>The Global Catalogue of Microorganisms (GCM) 10K type strain sequencing project: providing services to taxonomists for standard genome sequencing and annotation.</title>
        <authorList>
            <consortium name="The Broad Institute Genomics Platform"/>
            <consortium name="The Broad Institute Genome Sequencing Center for Infectious Disease"/>
            <person name="Wu L."/>
            <person name="Ma J."/>
        </authorList>
    </citation>
    <scope>NUCLEOTIDE SEQUENCE [LARGE SCALE GENOMIC DNA]</scope>
    <source>
        <strain evidence="20">CCM 7043</strain>
    </source>
</reference>
<dbReference type="PROSITE" id="PS51002">
    <property type="entry name" value="CYTB_NTER"/>
    <property type="match status" value="1"/>
</dbReference>
<evidence type="ECO:0000256" key="9">
    <source>
        <dbReference type="ARBA" id="ARBA00022982"/>
    </source>
</evidence>
<keyword evidence="11" id="KW-0408">Iron</keyword>
<dbReference type="EMBL" id="JBHUCO010000086">
    <property type="protein sequence ID" value="MFD1524555.1"/>
    <property type="molecule type" value="Genomic_DNA"/>
</dbReference>
<evidence type="ECO:0000256" key="16">
    <source>
        <dbReference type="SAM" id="Phobius"/>
    </source>
</evidence>
<dbReference type="Proteomes" id="UP001597114">
    <property type="component" value="Unassembled WGS sequence"/>
</dbReference>
<feature type="compositionally biased region" description="Polar residues" evidence="15">
    <location>
        <begin position="546"/>
        <end position="558"/>
    </location>
</feature>
<dbReference type="EC" id="7.1.1.8" evidence="3"/>
<evidence type="ECO:0000256" key="1">
    <source>
        <dbReference type="ARBA" id="ARBA00001971"/>
    </source>
</evidence>
<name>A0ABW4FEP7_9PSEU</name>
<accession>A0ABW4FEP7</accession>
<evidence type="ECO:0000256" key="14">
    <source>
        <dbReference type="ARBA" id="ARBA00029568"/>
    </source>
</evidence>
<organism evidence="19 20">
    <name type="scientific">Pseudonocardia yunnanensis</name>
    <dbReference type="NCBI Taxonomy" id="58107"/>
    <lineage>
        <taxon>Bacteria</taxon>
        <taxon>Bacillati</taxon>
        <taxon>Actinomycetota</taxon>
        <taxon>Actinomycetes</taxon>
        <taxon>Pseudonocardiales</taxon>
        <taxon>Pseudonocardiaceae</taxon>
        <taxon>Pseudonocardia</taxon>
    </lineage>
</organism>
<keyword evidence="6" id="KW-0349">Heme</keyword>
<feature type="transmembrane region" description="Helical" evidence="16">
    <location>
        <begin position="182"/>
        <end position="202"/>
    </location>
</feature>
<dbReference type="SUPFAM" id="SSF81342">
    <property type="entry name" value="Transmembrane di-heme cytochromes"/>
    <property type="match status" value="1"/>
</dbReference>
<feature type="transmembrane region" description="Helical" evidence="16">
    <location>
        <begin position="214"/>
        <end position="239"/>
    </location>
</feature>
<evidence type="ECO:0000256" key="2">
    <source>
        <dbReference type="ARBA" id="ARBA00004141"/>
    </source>
</evidence>
<comment type="subcellular location">
    <subcellularLocation>
        <location evidence="2">Membrane</location>
        <topology evidence="2">Multi-pass membrane protein</topology>
    </subcellularLocation>
</comment>
<feature type="domain" description="Cytochrome b/b6 C-terminal region profile" evidence="18">
    <location>
        <begin position="306"/>
        <end position="453"/>
    </location>
</feature>
<evidence type="ECO:0000256" key="4">
    <source>
        <dbReference type="ARBA" id="ARBA00016116"/>
    </source>
</evidence>
<dbReference type="Gene3D" id="1.20.810.10">
    <property type="entry name" value="Cytochrome Bc1 Complex, Chain C"/>
    <property type="match status" value="1"/>
</dbReference>
<comment type="cofactor">
    <cofactor evidence="1">
        <name>heme</name>
        <dbReference type="ChEBI" id="CHEBI:30413"/>
    </cofactor>
</comment>
<feature type="transmembrane region" description="Helical" evidence="16">
    <location>
        <begin position="282"/>
        <end position="301"/>
    </location>
</feature>
<feature type="transmembrane region" description="Helical" evidence="16">
    <location>
        <begin position="392"/>
        <end position="411"/>
    </location>
</feature>
<comment type="caution">
    <text evidence="19">The sequence shown here is derived from an EMBL/GenBank/DDBJ whole genome shotgun (WGS) entry which is preliminary data.</text>
</comment>
<dbReference type="SUPFAM" id="SSF81648">
    <property type="entry name" value="a domain/subunit of cytochrome bc1 complex (Ubiquinol-cytochrome c reductase)"/>
    <property type="match status" value="1"/>
</dbReference>
<keyword evidence="20" id="KW-1185">Reference proteome</keyword>